<feature type="region of interest" description="Disordered" evidence="1">
    <location>
        <begin position="1"/>
        <end position="65"/>
    </location>
</feature>
<feature type="compositionally biased region" description="Basic residues" evidence="1">
    <location>
        <begin position="14"/>
        <end position="31"/>
    </location>
</feature>
<name>A0ABY7FTQ5_MYAAR</name>
<accession>A0ABY7FTQ5</accession>
<dbReference type="EMBL" id="CP111024">
    <property type="protein sequence ID" value="WAR24203.1"/>
    <property type="molecule type" value="Genomic_DNA"/>
</dbReference>
<evidence type="ECO:0000313" key="2">
    <source>
        <dbReference type="EMBL" id="WAR24203.1"/>
    </source>
</evidence>
<evidence type="ECO:0000256" key="1">
    <source>
        <dbReference type="SAM" id="MobiDB-lite"/>
    </source>
</evidence>
<keyword evidence="3" id="KW-1185">Reference proteome</keyword>
<evidence type="ECO:0000313" key="3">
    <source>
        <dbReference type="Proteomes" id="UP001164746"/>
    </source>
</evidence>
<reference evidence="2" key="1">
    <citation type="submission" date="2022-11" db="EMBL/GenBank/DDBJ databases">
        <title>Centuries of genome instability and evolution in soft-shell clam transmissible cancer (bioRxiv).</title>
        <authorList>
            <person name="Hart S.F.M."/>
            <person name="Yonemitsu M.A."/>
            <person name="Giersch R.M."/>
            <person name="Beal B.F."/>
            <person name="Arriagada G."/>
            <person name="Davis B.W."/>
            <person name="Ostrander E.A."/>
            <person name="Goff S.P."/>
            <person name="Metzger M.J."/>
        </authorList>
    </citation>
    <scope>NUCLEOTIDE SEQUENCE</scope>
    <source>
        <strain evidence="2">MELC-2E11</strain>
        <tissue evidence="2">Siphon/mantle</tissue>
    </source>
</reference>
<organism evidence="2 3">
    <name type="scientific">Mya arenaria</name>
    <name type="common">Soft-shell clam</name>
    <dbReference type="NCBI Taxonomy" id="6604"/>
    <lineage>
        <taxon>Eukaryota</taxon>
        <taxon>Metazoa</taxon>
        <taxon>Spiralia</taxon>
        <taxon>Lophotrochozoa</taxon>
        <taxon>Mollusca</taxon>
        <taxon>Bivalvia</taxon>
        <taxon>Autobranchia</taxon>
        <taxon>Heteroconchia</taxon>
        <taxon>Euheterodonta</taxon>
        <taxon>Imparidentia</taxon>
        <taxon>Neoheterodontei</taxon>
        <taxon>Myida</taxon>
        <taxon>Myoidea</taxon>
        <taxon>Myidae</taxon>
        <taxon>Mya</taxon>
    </lineage>
</organism>
<proteinExistence type="predicted"/>
<dbReference type="Proteomes" id="UP001164746">
    <property type="component" value="Chromosome 13"/>
</dbReference>
<gene>
    <name evidence="2" type="ORF">MAR_037872</name>
</gene>
<sequence length="96" mass="10792">MRKLDISPNISNLSKKRRRKRISSRRLRKRCTHVEHEQRSAITPSDGIQEAQTQPHAPSMPPAHGGVFPGATVMFPAQGVPQLANQIIETIKYINN</sequence>
<protein>
    <submittedName>
        <fullName evidence="2">Uncharacterized protein</fullName>
    </submittedName>
</protein>